<protein>
    <recommendedName>
        <fullName evidence="4">TIGR02611 family protein</fullName>
    </recommendedName>
</protein>
<comment type="caution">
    <text evidence="2">The sequence shown here is derived from an EMBL/GenBank/DDBJ whole genome shotgun (WGS) entry which is preliminary data.</text>
</comment>
<keyword evidence="3" id="KW-1185">Reference proteome</keyword>
<evidence type="ECO:0000313" key="2">
    <source>
        <dbReference type="EMBL" id="MFD1046824.1"/>
    </source>
</evidence>
<evidence type="ECO:0008006" key="4">
    <source>
        <dbReference type="Google" id="ProtNLM"/>
    </source>
</evidence>
<accession>A0ABW3MC23</accession>
<feature type="non-terminal residue" evidence="2">
    <location>
        <position position="64"/>
    </location>
</feature>
<keyword evidence="1" id="KW-1133">Transmembrane helix</keyword>
<sequence length="64" mass="6987">MSAVEQELRRFGRRFVGLWRTVVLVAVAGIAFVRSGDEWPVVLGIGVAATVARRRSATMVRSDG</sequence>
<reference evidence="3" key="1">
    <citation type="journal article" date="2019" name="Int. J. Syst. Evol. Microbiol.">
        <title>The Global Catalogue of Microorganisms (GCM) 10K type strain sequencing project: providing services to taxonomists for standard genome sequencing and annotation.</title>
        <authorList>
            <consortium name="The Broad Institute Genomics Platform"/>
            <consortium name="The Broad Institute Genome Sequencing Center for Infectious Disease"/>
            <person name="Wu L."/>
            <person name="Ma J."/>
        </authorList>
    </citation>
    <scope>NUCLEOTIDE SEQUENCE [LARGE SCALE GENOMIC DNA]</scope>
    <source>
        <strain evidence="3">JCM 31486</strain>
    </source>
</reference>
<dbReference type="Proteomes" id="UP001597045">
    <property type="component" value="Unassembled WGS sequence"/>
</dbReference>
<name>A0ABW3MC23_9PSEU</name>
<dbReference type="EMBL" id="JBHTIS010000804">
    <property type="protein sequence ID" value="MFD1046824.1"/>
    <property type="molecule type" value="Genomic_DNA"/>
</dbReference>
<keyword evidence="1" id="KW-0472">Membrane</keyword>
<evidence type="ECO:0000313" key="3">
    <source>
        <dbReference type="Proteomes" id="UP001597045"/>
    </source>
</evidence>
<gene>
    <name evidence="2" type="ORF">ACFQ1S_15335</name>
</gene>
<keyword evidence="1" id="KW-0812">Transmembrane</keyword>
<proteinExistence type="predicted"/>
<evidence type="ECO:0000256" key="1">
    <source>
        <dbReference type="SAM" id="Phobius"/>
    </source>
</evidence>
<organism evidence="2 3">
    <name type="scientific">Kibdelosporangium lantanae</name>
    <dbReference type="NCBI Taxonomy" id="1497396"/>
    <lineage>
        <taxon>Bacteria</taxon>
        <taxon>Bacillati</taxon>
        <taxon>Actinomycetota</taxon>
        <taxon>Actinomycetes</taxon>
        <taxon>Pseudonocardiales</taxon>
        <taxon>Pseudonocardiaceae</taxon>
        <taxon>Kibdelosporangium</taxon>
    </lineage>
</organism>
<feature type="transmembrane region" description="Helical" evidence="1">
    <location>
        <begin position="15"/>
        <end position="33"/>
    </location>
</feature>